<dbReference type="PANTHER" id="PTHR32089">
    <property type="entry name" value="METHYL-ACCEPTING CHEMOTAXIS PROTEIN MCPB"/>
    <property type="match status" value="1"/>
</dbReference>
<feature type="domain" description="PAC" evidence="9">
    <location>
        <begin position="255"/>
        <end position="307"/>
    </location>
</feature>
<dbReference type="SMART" id="SM00086">
    <property type="entry name" value="PAC"/>
    <property type="match status" value="1"/>
</dbReference>
<evidence type="ECO:0000259" key="9">
    <source>
        <dbReference type="PROSITE" id="PS50113"/>
    </source>
</evidence>
<keyword evidence="2" id="KW-1003">Cell membrane</keyword>
<dbReference type="Proteomes" id="UP000290253">
    <property type="component" value="Unassembled WGS sequence"/>
</dbReference>
<evidence type="ECO:0000313" key="13">
    <source>
        <dbReference type="Proteomes" id="UP000290253"/>
    </source>
</evidence>
<dbReference type="SUPFAM" id="SSF55785">
    <property type="entry name" value="PYP-like sensor domain (PAS domain)"/>
    <property type="match status" value="1"/>
</dbReference>
<dbReference type="InterPro" id="IPR035965">
    <property type="entry name" value="PAS-like_dom_sf"/>
</dbReference>
<gene>
    <name evidence="12" type="ORF">ESZ00_10205</name>
</gene>
<dbReference type="NCBIfam" id="TIGR00229">
    <property type="entry name" value="sensory_box"/>
    <property type="match status" value="1"/>
</dbReference>
<dbReference type="InterPro" id="IPR004089">
    <property type="entry name" value="MCPsignal_dom"/>
</dbReference>
<evidence type="ECO:0000256" key="3">
    <source>
        <dbReference type="ARBA" id="ARBA00023224"/>
    </source>
</evidence>
<feature type="domain" description="PAS" evidence="8">
    <location>
        <begin position="196"/>
        <end position="237"/>
    </location>
</feature>
<organism evidence="12 13">
    <name type="scientific">Silvibacterium dinghuense</name>
    <dbReference type="NCBI Taxonomy" id="1560006"/>
    <lineage>
        <taxon>Bacteria</taxon>
        <taxon>Pseudomonadati</taxon>
        <taxon>Acidobacteriota</taxon>
        <taxon>Terriglobia</taxon>
        <taxon>Terriglobales</taxon>
        <taxon>Acidobacteriaceae</taxon>
        <taxon>Silvibacterium</taxon>
    </lineage>
</organism>
<dbReference type="InterPro" id="IPR000727">
    <property type="entry name" value="T_SNARE_dom"/>
</dbReference>
<dbReference type="InterPro" id="IPR000700">
    <property type="entry name" value="PAS-assoc_C"/>
</dbReference>
<dbReference type="EMBL" id="SDMK01000002">
    <property type="protein sequence ID" value="RXS94994.1"/>
    <property type="molecule type" value="Genomic_DNA"/>
</dbReference>
<keyword evidence="13" id="KW-1185">Reference proteome</keyword>
<proteinExistence type="inferred from homology"/>
<dbReference type="GO" id="GO:0004888">
    <property type="term" value="F:transmembrane signaling receptor activity"/>
    <property type="evidence" value="ECO:0007669"/>
    <property type="project" value="InterPro"/>
</dbReference>
<feature type="domain" description="Methyl-accepting transducer" evidence="7">
    <location>
        <begin position="381"/>
        <end position="610"/>
    </location>
</feature>
<name>A0A4Q1SCR3_9BACT</name>
<dbReference type="PROSITE" id="PS50113">
    <property type="entry name" value="PAC"/>
    <property type="match status" value="1"/>
</dbReference>
<keyword evidence="2" id="KW-0997">Cell inner membrane</keyword>
<dbReference type="InterPro" id="IPR001610">
    <property type="entry name" value="PAC"/>
</dbReference>
<comment type="similarity">
    <text evidence="4">Belongs to the methyl-accepting chemotaxis (MCP) protein family.</text>
</comment>
<dbReference type="PROSITE" id="PS50111">
    <property type="entry name" value="CHEMOTAXIS_TRANSDUC_2"/>
    <property type="match status" value="1"/>
</dbReference>
<comment type="subcellular location">
    <subcellularLocation>
        <location evidence="1">Cell inner membrane</location>
        <topology evidence="1">Multi-pass membrane protein</topology>
    </subcellularLocation>
</comment>
<evidence type="ECO:0000259" key="7">
    <source>
        <dbReference type="PROSITE" id="PS50111"/>
    </source>
</evidence>
<dbReference type="Pfam" id="PF08447">
    <property type="entry name" value="PAS_3"/>
    <property type="match status" value="1"/>
</dbReference>
<comment type="caution">
    <text evidence="12">The sequence shown here is derived from an EMBL/GenBank/DDBJ whole genome shotgun (WGS) entry which is preliminary data.</text>
</comment>
<dbReference type="PROSITE" id="PS50885">
    <property type="entry name" value="HAMP"/>
    <property type="match status" value="1"/>
</dbReference>
<accession>A0A4Q1SCR3</accession>
<dbReference type="Pfam" id="PF13426">
    <property type="entry name" value="PAS_9"/>
    <property type="match status" value="1"/>
</dbReference>
<dbReference type="Gene3D" id="3.30.450.20">
    <property type="entry name" value="PAS domain"/>
    <property type="match status" value="2"/>
</dbReference>
<evidence type="ECO:0000259" key="10">
    <source>
        <dbReference type="PROSITE" id="PS50192"/>
    </source>
</evidence>
<evidence type="ECO:0000256" key="6">
    <source>
        <dbReference type="SAM" id="MobiDB-lite"/>
    </source>
</evidence>
<dbReference type="CDD" id="cd00130">
    <property type="entry name" value="PAS"/>
    <property type="match status" value="1"/>
</dbReference>
<evidence type="ECO:0000313" key="12">
    <source>
        <dbReference type="EMBL" id="RXS94994.1"/>
    </source>
</evidence>
<dbReference type="RefSeq" id="WP_129208163.1">
    <property type="nucleotide sequence ID" value="NZ_BMGU01000003.1"/>
</dbReference>
<evidence type="ECO:0000256" key="4">
    <source>
        <dbReference type="ARBA" id="ARBA00029447"/>
    </source>
</evidence>
<dbReference type="InterPro" id="IPR003660">
    <property type="entry name" value="HAMP_dom"/>
</dbReference>
<evidence type="ECO:0000256" key="1">
    <source>
        <dbReference type="ARBA" id="ARBA00004429"/>
    </source>
</evidence>
<reference evidence="12 13" key="1">
    <citation type="journal article" date="2016" name="Int. J. Syst. Evol. Microbiol.">
        <title>Acidipila dinghuensis sp. nov., an acidobacterium isolated from forest soil.</title>
        <authorList>
            <person name="Jiang Y.W."/>
            <person name="Wang J."/>
            <person name="Chen M.H."/>
            <person name="Lv Y.Y."/>
            <person name="Qiu L.H."/>
        </authorList>
    </citation>
    <scope>NUCLEOTIDE SEQUENCE [LARGE SCALE GENOMIC DNA]</scope>
    <source>
        <strain evidence="12 13">DHOF10</strain>
    </source>
</reference>
<dbReference type="GO" id="GO:0007165">
    <property type="term" value="P:signal transduction"/>
    <property type="evidence" value="ECO:0007669"/>
    <property type="project" value="UniProtKB-KW"/>
</dbReference>
<dbReference type="PROSITE" id="PS50112">
    <property type="entry name" value="PAS"/>
    <property type="match status" value="1"/>
</dbReference>
<protein>
    <submittedName>
        <fullName evidence="12">PAS domain S-box protein</fullName>
    </submittedName>
</protein>
<dbReference type="PROSITE" id="PS50192">
    <property type="entry name" value="T_SNARE"/>
    <property type="match status" value="1"/>
</dbReference>
<dbReference type="SUPFAM" id="SSF58104">
    <property type="entry name" value="Methyl-accepting chemotaxis protein (MCP) signaling domain"/>
    <property type="match status" value="1"/>
</dbReference>
<dbReference type="PRINTS" id="PR00260">
    <property type="entry name" value="CHEMTRNSDUCR"/>
</dbReference>
<dbReference type="OrthoDB" id="107771at2"/>
<dbReference type="AlphaFoldDB" id="A0A4Q1SCR3"/>
<dbReference type="InterPro" id="IPR000014">
    <property type="entry name" value="PAS"/>
</dbReference>
<feature type="domain" description="T-SNARE coiled-coil homology" evidence="10">
    <location>
        <begin position="533"/>
        <end position="595"/>
    </location>
</feature>
<dbReference type="Gene3D" id="1.10.287.950">
    <property type="entry name" value="Methyl-accepting chemotaxis protein"/>
    <property type="match status" value="1"/>
</dbReference>
<dbReference type="SMART" id="SM00283">
    <property type="entry name" value="MA"/>
    <property type="match status" value="1"/>
</dbReference>
<dbReference type="InterPro" id="IPR013655">
    <property type="entry name" value="PAS_fold_3"/>
</dbReference>
<dbReference type="InterPro" id="IPR004090">
    <property type="entry name" value="Chemotax_Me-accpt_rcpt"/>
</dbReference>
<dbReference type="SMART" id="SM00091">
    <property type="entry name" value="PAS"/>
    <property type="match status" value="2"/>
</dbReference>
<feature type="region of interest" description="Disordered" evidence="6">
    <location>
        <begin position="12"/>
        <end position="58"/>
    </location>
</feature>
<dbReference type="CDD" id="cd11386">
    <property type="entry name" value="MCP_signal"/>
    <property type="match status" value="1"/>
</dbReference>
<evidence type="ECO:0000256" key="5">
    <source>
        <dbReference type="PROSITE-ProRule" id="PRU00284"/>
    </source>
</evidence>
<keyword evidence="2" id="KW-0472">Membrane</keyword>
<evidence type="ECO:0000259" key="8">
    <source>
        <dbReference type="PROSITE" id="PS50112"/>
    </source>
</evidence>
<dbReference type="PANTHER" id="PTHR32089:SF112">
    <property type="entry name" value="LYSOZYME-LIKE PROTEIN-RELATED"/>
    <property type="match status" value="1"/>
</dbReference>
<dbReference type="Pfam" id="PF00015">
    <property type="entry name" value="MCPsignal"/>
    <property type="match status" value="1"/>
</dbReference>
<evidence type="ECO:0000259" key="11">
    <source>
        <dbReference type="PROSITE" id="PS50885"/>
    </source>
</evidence>
<feature type="domain" description="HAMP" evidence="11">
    <location>
        <begin position="317"/>
        <end position="369"/>
    </location>
</feature>
<keyword evidence="3 5" id="KW-0807">Transducer</keyword>
<sequence>MATGVVKHVVTMPPVMAKTPRAGKTASKATGKNHETHAAKSTVKSPAKPGQKPHASSFERSLESLLTPVMLVDKNFTIVYANKGTRKMIASHLAVFQQVYPGFTAEQIVGSSIDRFHRDPSHQRRLLSNPENLPYETDIHVGSVTFHLQVSGYFDEAGNLDGYSLEWQDVSREREKEIDNNDLAGQLKAIDKSWALISFEMDGTIKSANKNFLRLMGYTEEEVIGKKHAIFMFPEDRGSREYTEFWDGLRHGEYQSGEFRRVSKDGREVWIQGAYNPILDVNGKPFKVVKFATDVTEQVKMRDAMTSRAEEDQREAAELRQKVAGIVEVVSAAARGDLTQEITVVGSDPVGQIGEGLKRFFGDLRGNMKGLQDTAVALAASSEQLSAISQQLTQSAGETAEQATTASSGSELVSANVGMVASSSEEMLASIREISKSATEASRVAKSAVSLADSTNQTIGQLGASSLEIGKVIKVITSIAQQTNLLALNATIEAARAGEAGKGFAVVANEVKELAKETARATEEIGRKIETIQTDTKAAVTAIAQVGEVINQVNDISNTIASAVEEQTATTNEIGRNVTEAARGTNDIARSIARVAETATHTTSGARDTQAAAHSLTEMAARLRSLVDAFRI</sequence>
<dbReference type="GO" id="GO:0005886">
    <property type="term" value="C:plasma membrane"/>
    <property type="evidence" value="ECO:0007669"/>
    <property type="project" value="UniProtKB-SubCell"/>
</dbReference>
<evidence type="ECO:0000256" key="2">
    <source>
        <dbReference type="ARBA" id="ARBA00022519"/>
    </source>
</evidence>
<dbReference type="GO" id="GO:0006935">
    <property type="term" value="P:chemotaxis"/>
    <property type="evidence" value="ECO:0007669"/>
    <property type="project" value="InterPro"/>
</dbReference>